<reference evidence="1 2" key="1">
    <citation type="submission" date="2013-08" db="EMBL/GenBank/DDBJ databases">
        <title>Gluconobacter thailandicus NBRC 3257 whole genome sequence.</title>
        <authorList>
            <person name="Matsutani M."/>
            <person name="Yakushi T."/>
            <person name="Matsushita K."/>
        </authorList>
    </citation>
    <scope>NUCLEOTIDE SEQUENCE [LARGE SCALE GENOMIC DNA]</scope>
    <source>
        <strain evidence="1 2">NBRC 3257</strain>
    </source>
</reference>
<proteinExistence type="predicted"/>
<accession>A0ABQ0IUV0</accession>
<gene>
    <name evidence="1" type="ORF">NBRC3257_0992</name>
</gene>
<protein>
    <recommendedName>
        <fullName evidence="3">Transposase</fullName>
    </recommendedName>
</protein>
<keyword evidence="2" id="KW-1185">Reference proteome</keyword>
<dbReference type="EMBL" id="BASM01000013">
    <property type="protein sequence ID" value="GAD25993.1"/>
    <property type="molecule type" value="Genomic_DNA"/>
</dbReference>
<organism evidence="1 2">
    <name type="scientific">Gluconobacter thailandicus NBRC 3257</name>
    <dbReference type="NCBI Taxonomy" id="1381097"/>
    <lineage>
        <taxon>Bacteria</taxon>
        <taxon>Pseudomonadati</taxon>
        <taxon>Pseudomonadota</taxon>
        <taxon>Alphaproteobacteria</taxon>
        <taxon>Acetobacterales</taxon>
        <taxon>Acetobacteraceae</taxon>
        <taxon>Gluconobacter</taxon>
    </lineage>
</organism>
<evidence type="ECO:0008006" key="3">
    <source>
        <dbReference type="Google" id="ProtNLM"/>
    </source>
</evidence>
<sequence>MSGRKGMRAQFFLLSLRKSGQTDRSPVFKYQIFSTRHANG</sequence>
<evidence type="ECO:0000313" key="2">
    <source>
        <dbReference type="Proteomes" id="UP000018209"/>
    </source>
</evidence>
<comment type="caution">
    <text evidence="1">The sequence shown here is derived from an EMBL/GenBank/DDBJ whole genome shotgun (WGS) entry which is preliminary data.</text>
</comment>
<dbReference type="Proteomes" id="UP000018209">
    <property type="component" value="Unassembled WGS sequence"/>
</dbReference>
<evidence type="ECO:0000313" key="1">
    <source>
        <dbReference type="EMBL" id="GAD25993.1"/>
    </source>
</evidence>
<name>A0ABQ0IUV0_GLUTH</name>